<dbReference type="PANTHER" id="PTHR13337:SF2">
    <property type="entry name" value="SUCCINATE DEHYDROGENASE [UBIQUINONE] CYTOCHROME B SMALL SUBUNIT, MITOCHONDRIAL"/>
    <property type="match status" value="1"/>
</dbReference>
<keyword evidence="8 12" id="KW-0496">Mitochondrion</keyword>
<dbReference type="GO" id="GO:0005743">
    <property type="term" value="C:mitochondrial inner membrane"/>
    <property type="evidence" value="ECO:0007669"/>
    <property type="project" value="UniProtKB-SubCell"/>
</dbReference>
<evidence type="ECO:0000256" key="12">
    <source>
        <dbReference type="RuleBase" id="RU364031"/>
    </source>
</evidence>
<dbReference type="GO" id="GO:0020037">
    <property type="term" value="F:heme binding"/>
    <property type="evidence" value="ECO:0007669"/>
    <property type="project" value="TreeGrafter"/>
</dbReference>
<evidence type="ECO:0000313" key="14">
    <source>
        <dbReference type="Proteomes" id="UP000232323"/>
    </source>
</evidence>
<evidence type="ECO:0000256" key="1">
    <source>
        <dbReference type="ARBA" id="ARBA00004448"/>
    </source>
</evidence>
<evidence type="ECO:0000256" key="8">
    <source>
        <dbReference type="ARBA" id="ARBA00023128"/>
    </source>
</evidence>
<dbReference type="GO" id="GO:0006099">
    <property type="term" value="P:tricarboxylic acid cycle"/>
    <property type="evidence" value="ECO:0007669"/>
    <property type="project" value="TreeGrafter"/>
</dbReference>
<comment type="subcellular location">
    <subcellularLocation>
        <location evidence="1 12">Mitochondrion inner membrane</location>
        <topology evidence="1 12">Multi-pass membrane protein</topology>
    </subcellularLocation>
</comment>
<gene>
    <name evidence="13" type="ORF">CEUSTIGMA_g1695.t1</name>
</gene>
<feature type="binding site" evidence="10">
    <location>
        <position position="75"/>
    </location>
    <ligand>
        <name>a ubiquinone</name>
        <dbReference type="ChEBI" id="CHEBI:16389"/>
        <note>ligand shared with IP/SDHB</note>
    </ligand>
</feature>
<dbReference type="AlphaFoldDB" id="A0A250WU22"/>
<keyword evidence="9 12" id="KW-0472">Membrane</keyword>
<reference evidence="13 14" key="1">
    <citation type="submission" date="2017-08" db="EMBL/GenBank/DDBJ databases">
        <title>Acidophilic green algal genome provides insights into adaptation to an acidic environment.</title>
        <authorList>
            <person name="Hirooka S."/>
            <person name="Hirose Y."/>
            <person name="Kanesaki Y."/>
            <person name="Higuchi S."/>
            <person name="Fujiwara T."/>
            <person name="Onuma R."/>
            <person name="Era A."/>
            <person name="Ohbayashi R."/>
            <person name="Uzuka A."/>
            <person name="Nozaki H."/>
            <person name="Yoshikawa H."/>
            <person name="Miyagishima S.Y."/>
        </authorList>
    </citation>
    <scope>NUCLEOTIDE SEQUENCE [LARGE SCALE GENOMIC DNA]</scope>
    <source>
        <strain evidence="13 14">NIES-2499</strain>
    </source>
</reference>
<dbReference type="GO" id="GO:0046872">
    <property type="term" value="F:metal ion binding"/>
    <property type="evidence" value="ECO:0007669"/>
    <property type="project" value="UniProtKB-KW"/>
</dbReference>
<evidence type="ECO:0000256" key="11">
    <source>
        <dbReference type="PIRSR" id="PIRSR607992-2"/>
    </source>
</evidence>
<keyword evidence="11" id="KW-0479">Metal-binding</keyword>
<evidence type="ECO:0000256" key="2">
    <source>
        <dbReference type="ARBA" id="ARBA00007294"/>
    </source>
</evidence>
<evidence type="ECO:0000256" key="5">
    <source>
        <dbReference type="ARBA" id="ARBA00022792"/>
    </source>
</evidence>
<dbReference type="InterPro" id="IPR034804">
    <property type="entry name" value="SQR/QFR_C/D"/>
</dbReference>
<keyword evidence="11" id="KW-0408">Iron</keyword>
<organism evidence="13 14">
    <name type="scientific">Chlamydomonas eustigma</name>
    <dbReference type="NCBI Taxonomy" id="1157962"/>
    <lineage>
        <taxon>Eukaryota</taxon>
        <taxon>Viridiplantae</taxon>
        <taxon>Chlorophyta</taxon>
        <taxon>core chlorophytes</taxon>
        <taxon>Chlorophyceae</taxon>
        <taxon>CS clade</taxon>
        <taxon>Chlamydomonadales</taxon>
        <taxon>Chlamydomonadaceae</taxon>
        <taxon>Chlamydomonas</taxon>
    </lineage>
</organism>
<keyword evidence="5 12" id="KW-0999">Mitochondrion inner membrane</keyword>
<evidence type="ECO:0000256" key="9">
    <source>
        <dbReference type="ARBA" id="ARBA00023136"/>
    </source>
</evidence>
<name>A0A250WU22_9CHLO</name>
<evidence type="ECO:0000256" key="6">
    <source>
        <dbReference type="ARBA" id="ARBA00022946"/>
    </source>
</evidence>
<dbReference type="Proteomes" id="UP000232323">
    <property type="component" value="Unassembled WGS sequence"/>
</dbReference>
<keyword evidence="4" id="KW-0812">Transmembrane</keyword>
<evidence type="ECO:0000256" key="4">
    <source>
        <dbReference type="ARBA" id="ARBA00022692"/>
    </source>
</evidence>
<evidence type="ECO:0000256" key="10">
    <source>
        <dbReference type="PIRSR" id="PIRSR607992-1"/>
    </source>
</evidence>
<dbReference type="GO" id="GO:0048039">
    <property type="term" value="F:ubiquinone binding"/>
    <property type="evidence" value="ECO:0007669"/>
    <property type="project" value="TreeGrafter"/>
</dbReference>
<comment type="similarity">
    <text evidence="2 12">Belongs to the CybS family.</text>
</comment>
<keyword evidence="7" id="KW-1133">Transmembrane helix</keyword>
<protein>
    <recommendedName>
        <fullName evidence="12">Succinate dehydrogenase [ubiquinone] cytochrome b small subunit</fullName>
    </recommendedName>
</protein>
<dbReference type="Pfam" id="PF05328">
    <property type="entry name" value="CybS"/>
    <property type="match status" value="1"/>
</dbReference>
<evidence type="ECO:0000256" key="3">
    <source>
        <dbReference type="ARBA" id="ARBA00022448"/>
    </source>
</evidence>
<dbReference type="Gene3D" id="1.20.1300.10">
    <property type="entry name" value="Fumarate reductase/succinate dehydrogenase, transmembrane subunit"/>
    <property type="match status" value="1"/>
</dbReference>
<dbReference type="GO" id="GO:0006121">
    <property type="term" value="P:mitochondrial electron transport, succinate to ubiquinone"/>
    <property type="evidence" value="ECO:0007669"/>
    <property type="project" value="TreeGrafter"/>
</dbReference>
<dbReference type="PANTHER" id="PTHR13337">
    <property type="entry name" value="SUCCINATE DEHYDROGENASE"/>
    <property type="match status" value="1"/>
</dbReference>
<keyword evidence="3" id="KW-0813">Transport</keyword>
<comment type="caution">
    <text evidence="13">The sequence shown here is derived from an EMBL/GenBank/DDBJ whole genome shotgun (WGS) entry which is preliminary data.</text>
</comment>
<accession>A0A250WU22</accession>
<keyword evidence="14" id="KW-1185">Reference proteome</keyword>
<dbReference type="OrthoDB" id="18577at2759"/>
<feature type="binding site" description="axial binding residue" evidence="11">
    <location>
        <position position="63"/>
    </location>
    <ligand>
        <name>heme b</name>
        <dbReference type="ChEBI" id="CHEBI:60344"/>
        <note>ligand shared with SDHC</note>
    </ligand>
    <ligandPart>
        <name>Fe</name>
        <dbReference type="ChEBI" id="CHEBI:18248"/>
    </ligandPart>
</feature>
<dbReference type="EMBL" id="BEGY01000006">
    <property type="protein sequence ID" value="GAX74246.1"/>
    <property type="molecule type" value="Genomic_DNA"/>
</dbReference>
<evidence type="ECO:0000313" key="13">
    <source>
        <dbReference type="EMBL" id="GAX74246.1"/>
    </source>
</evidence>
<dbReference type="InterPro" id="IPR007992">
    <property type="entry name" value="CybS"/>
</dbReference>
<keyword evidence="6 12" id="KW-0809">Transit peptide</keyword>
<evidence type="ECO:0000256" key="7">
    <source>
        <dbReference type="ARBA" id="ARBA00022989"/>
    </source>
</evidence>
<sequence>MSALNAANLQRVLSADTSAGSLKVHELANYALAGATPLAILSSPGSLIQKGTDMVLAVAIPAHMHITMNACVTDYLPKAARGPARYFLLGTSTITFLGLMKLNLISGPGITESIRGLWYRPKKDGPTPTVKK</sequence>
<proteinExistence type="inferred from homology"/>
<dbReference type="STRING" id="1157962.A0A250WU22"/>